<dbReference type="GO" id="GO:0051701">
    <property type="term" value="P:biological process involved in interaction with host"/>
    <property type="evidence" value="ECO:0007669"/>
    <property type="project" value="TreeGrafter"/>
</dbReference>
<evidence type="ECO:0000313" key="3">
    <source>
        <dbReference type="EMBL" id="RZQ65813.1"/>
    </source>
</evidence>
<dbReference type="Proteomes" id="UP000292003">
    <property type="component" value="Unassembled WGS sequence"/>
</dbReference>
<dbReference type="InterPro" id="IPR003399">
    <property type="entry name" value="Mce/MlaD"/>
</dbReference>
<dbReference type="Pfam" id="PF02470">
    <property type="entry name" value="MlaD"/>
    <property type="match status" value="1"/>
</dbReference>
<comment type="caution">
    <text evidence="3">The sequence shown here is derived from an EMBL/GenBank/DDBJ whole genome shotgun (WGS) entry which is preliminary data.</text>
</comment>
<evidence type="ECO:0000313" key="4">
    <source>
        <dbReference type="Proteomes" id="UP000292003"/>
    </source>
</evidence>
<dbReference type="InterPro" id="IPR052336">
    <property type="entry name" value="MlaD_Phospholipid_Transporter"/>
</dbReference>
<proteinExistence type="predicted"/>
<dbReference type="PANTHER" id="PTHR33371:SF19">
    <property type="entry name" value="MCE-FAMILY PROTEIN MCE4A"/>
    <property type="match status" value="1"/>
</dbReference>
<sequence>MSARLRAQALGVAFVVLLGLLGWFAVAVYDKAFTDTATVTLRTDRVGTQLRPGADVKARGVVVGSVGAVEPTAQGVDVTLDLRPESLDSLPANVSARLLPKTLFGQRFVDLVLPERETGRLDAGAVIDQDRTSRAIELEKALRDLMPLLQAVQPHKLAGTLGAVSSSLDGRGGQLGETLTGLNAYLSKLTPAMPQIQDDITALADTLAVYQDVAPDIVAALAELTTTSRTIEQQRTGLADLLGTLTTAASDLDGFLRANQGSIIGLSASSRPTLELLARHSAEFPCLFAALTELKPRADAALGAGTDRPGLHIQLTVKPPVPGPRPAPPAGGCPAVGGASTSSGLVTELIAQAQGMSPADVPTWGDLLVGPLYRGAEVTLR</sequence>
<dbReference type="NCBIfam" id="TIGR00996">
    <property type="entry name" value="Mtu_fam_mce"/>
    <property type="match status" value="1"/>
</dbReference>
<protein>
    <submittedName>
        <fullName evidence="3">MCE family protein</fullName>
    </submittedName>
</protein>
<evidence type="ECO:0000259" key="2">
    <source>
        <dbReference type="Pfam" id="PF11887"/>
    </source>
</evidence>
<evidence type="ECO:0000259" key="1">
    <source>
        <dbReference type="Pfam" id="PF02470"/>
    </source>
</evidence>
<dbReference type="AlphaFoldDB" id="A0A4Q7JFV2"/>
<dbReference type="PANTHER" id="PTHR33371">
    <property type="entry name" value="INTERMEMBRANE PHOSPHOLIPID TRANSPORT SYSTEM BINDING PROTEIN MLAD-RELATED"/>
    <property type="match status" value="1"/>
</dbReference>
<gene>
    <name evidence="3" type="ORF">EWH70_01655</name>
</gene>
<reference evidence="3 4" key="1">
    <citation type="submission" date="2019-02" db="EMBL/GenBank/DDBJ databases">
        <title>Draft genome sequence of Amycolatopsis sp. 8-3EHSu isolated from roots of Suaeda maritima.</title>
        <authorList>
            <person name="Duangmal K."/>
            <person name="Chantavorakit T."/>
        </authorList>
    </citation>
    <scope>NUCLEOTIDE SEQUENCE [LARGE SCALE GENOMIC DNA]</scope>
    <source>
        <strain evidence="3 4">8-3EHSu</strain>
    </source>
</reference>
<dbReference type="EMBL" id="SFCC01000001">
    <property type="protein sequence ID" value="RZQ65813.1"/>
    <property type="molecule type" value="Genomic_DNA"/>
</dbReference>
<dbReference type="RefSeq" id="WP_130473381.1">
    <property type="nucleotide sequence ID" value="NZ_SFCC01000001.1"/>
</dbReference>
<dbReference type="Pfam" id="PF11887">
    <property type="entry name" value="Mce4_CUP1"/>
    <property type="match status" value="1"/>
</dbReference>
<dbReference type="GO" id="GO:0005576">
    <property type="term" value="C:extracellular region"/>
    <property type="evidence" value="ECO:0007669"/>
    <property type="project" value="TreeGrafter"/>
</dbReference>
<name>A0A4Q7JFV2_9PSEU</name>
<dbReference type="InterPro" id="IPR024516">
    <property type="entry name" value="Mce_C"/>
</dbReference>
<dbReference type="OrthoDB" id="3460188at2"/>
<feature type="domain" description="Mce/MlaD" evidence="1">
    <location>
        <begin position="36"/>
        <end position="112"/>
    </location>
</feature>
<keyword evidence="4" id="KW-1185">Reference proteome</keyword>
<feature type="domain" description="Mammalian cell entry C-terminal" evidence="2">
    <location>
        <begin position="119"/>
        <end position="318"/>
    </location>
</feature>
<organism evidence="3 4">
    <name type="scientific">Amycolatopsis suaedae</name>
    <dbReference type="NCBI Taxonomy" id="2510978"/>
    <lineage>
        <taxon>Bacteria</taxon>
        <taxon>Bacillati</taxon>
        <taxon>Actinomycetota</taxon>
        <taxon>Actinomycetes</taxon>
        <taxon>Pseudonocardiales</taxon>
        <taxon>Pseudonocardiaceae</taxon>
        <taxon>Amycolatopsis</taxon>
    </lineage>
</organism>
<accession>A0A4Q7JFV2</accession>
<dbReference type="InterPro" id="IPR005693">
    <property type="entry name" value="Mce"/>
</dbReference>